<dbReference type="EMBL" id="AFRT01006212">
    <property type="protein sequence ID" value="ELU35539.1"/>
    <property type="molecule type" value="Genomic_DNA"/>
</dbReference>
<keyword evidence="2" id="KW-1185">Reference proteome</keyword>
<sequence length="35" mass="3913">MNSVDLSPNAFEALAPLSQGVLPVSWHFMNRNWSP</sequence>
<dbReference type="InterPro" id="IPR036908">
    <property type="entry name" value="RlpA-like_sf"/>
</dbReference>
<evidence type="ECO:0000313" key="2">
    <source>
        <dbReference type="Proteomes" id="UP000011668"/>
    </source>
</evidence>
<dbReference type="HOGENOM" id="CLU_3368774_0_0_1"/>
<name>L8WGL0_THACA</name>
<accession>L8WGL0</accession>
<dbReference type="OrthoDB" id="406505at2759"/>
<dbReference type="SUPFAM" id="SSF50685">
    <property type="entry name" value="Barwin-like endoglucanases"/>
    <property type="match status" value="1"/>
</dbReference>
<comment type="caution">
    <text evidence="1">The sequence shown here is derived from an EMBL/GenBank/DDBJ whole genome shotgun (WGS) entry which is preliminary data.</text>
</comment>
<dbReference type="Proteomes" id="UP000011668">
    <property type="component" value="Unassembled WGS sequence"/>
</dbReference>
<organism evidence="1 2">
    <name type="scientific">Thanatephorus cucumeris (strain AG1-IA)</name>
    <name type="common">Rice sheath blight fungus</name>
    <name type="synonym">Rhizoctonia solani</name>
    <dbReference type="NCBI Taxonomy" id="983506"/>
    <lineage>
        <taxon>Eukaryota</taxon>
        <taxon>Fungi</taxon>
        <taxon>Dikarya</taxon>
        <taxon>Basidiomycota</taxon>
        <taxon>Agaricomycotina</taxon>
        <taxon>Agaricomycetes</taxon>
        <taxon>Cantharellales</taxon>
        <taxon>Ceratobasidiaceae</taxon>
        <taxon>Rhizoctonia</taxon>
        <taxon>Rhizoctonia solani AG-1</taxon>
    </lineage>
</organism>
<gene>
    <name evidence="1" type="ORF">AG1IA_10431</name>
</gene>
<proteinExistence type="predicted"/>
<protein>
    <submittedName>
        <fullName evidence="1">Rare lipoprotein A (RlpA)-like double-psi beta-barrel domain-containing protein</fullName>
    </submittedName>
</protein>
<reference evidence="1 2" key="1">
    <citation type="journal article" date="2013" name="Nat. Commun.">
        <title>The evolution and pathogenic mechanisms of the rice sheath blight pathogen.</title>
        <authorList>
            <person name="Zheng A."/>
            <person name="Lin R."/>
            <person name="Xu L."/>
            <person name="Qin P."/>
            <person name="Tang C."/>
            <person name="Ai P."/>
            <person name="Zhang D."/>
            <person name="Liu Y."/>
            <person name="Sun Z."/>
            <person name="Feng H."/>
            <person name="Wang Y."/>
            <person name="Chen Y."/>
            <person name="Liang X."/>
            <person name="Fu R."/>
            <person name="Li Q."/>
            <person name="Zhang J."/>
            <person name="Yu X."/>
            <person name="Xie Z."/>
            <person name="Ding L."/>
            <person name="Guan P."/>
            <person name="Tang J."/>
            <person name="Liang Y."/>
            <person name="Wang S."/>
            <person name="Deng Q."/>
            <person name="Li S."/>
            <person name="Zhu J."/>
            <person name="Wang L."/>
            <person name="Liu H."/>
            <person name="Li P."/>
        </authorList>
    </citation>
    <scope>NUCLEOTIDE SEQUENCE [LARGE SCALE GENOMIC DNA]</scope>
    <source>
        <strain evidence="2">AG-1 IA</strain>
    </source>
</reference>
<keyword evidence="1" id="KW-0449">Lipoprotein</keyword>
<dbReference type="AlphaFoldDB" id="L8WGL0"/>
<evidence type="ECO:0000313" key="1">
    <source>
        <dbReference type="EMBL" id="ELU35539.1"/>
    </source>
</evidence>
<dbReference type="Gene3D" id="2.40.40.10">
    <property type="entry name" value="RlpA-like domain"/>
    <property type="match status" value="1"/>
</dbReference>